<dbReference type="AlphaFoldDB" id="A0A160IQX8"/>
<dbReference type="GO" id="GO:0000155">
    <property type="term" value="F:phosphorelay sensor kinase activity"/>
    <property type="evidence" value="ECO:0007669"/>
    <property type="project" value="UniProtKB-UniRule"/>
</dbReference>
<dbReference type="InterPro" id="IPR008595">
    <property type="entry name" value="DegS"/>
</dbReference>
<evidence type="ECO:0000259" key="9">
    <source>
        <dbReference type="PROSITE" id="PS50109"/>
    </source>
</evidence>
<dbReference type="PANTHER" id="PTHR24421:SF55">
    <property type="entry name" value="SENSOR HISTIDINE KINASE YDFH"/>
    <property type="match status" value="1"/>
</dbReference>
<evidence type="ECO:0000313" key="11">
    <source>
        <dbReference type="Proteomes" id="UP000076623"/>
    </source>
</evidence>
<dbReference type="InterPro" id="IPR003594">
    <property type="entry name" value="HATPase_dom"/>
</dbReference>
<keyword evidence="7" id="KW-0904">Protein phosphatase</keyword>
<dbReference type="CDD" id="cd16917">
    <property type="entry name" value="HATPase_UhpB-NarQ-NarX-like"/>
    <property type="match status" value="1"/>
</dbReference>
<evidence type="ECO:0000256" key="7">
    <source>
        <dbReference type="PIRNR" id="PIRNR003169"/>
    </source>
</evidence>
<dbReference type="InterPro" id="IPR050482">
    <property type="entry name" value="Sensor_HK_TwoCompSys"/>
</dbReference>
<keyword evidence="3 7" id="KW-0547">Nucleotide-binding</keyword>
<dbReference type="Proteomes" id="UP000076623">
    <property type="component" value="Chromosome"/>
</dbReference>
<dbReference type="STRING" id="1221500.ABE65_018125"/>
<dbReference type="GO" id="GO:0004721">
    <property type="term" value="F:phosphoprotein phosphatase activity"/>
    <property type="evidence" value="ECO:0007669"/>
    <property type="project" value="UniProtKB-UniRule"/>
</dbReference>
<evidence type="ECO:0000256" key="3">
    <source>
        <dbReference type="ARBA" id="ARBA00022741"/>
    </source>
</evidence>
<sequence length="382" mass="44206">MTAAKLTIDPHLLDGILNQTIDTVTASQSQIFEISEHSRQEFQQLRRELELVKQQVIEVIYKSDRTEEYAKLARTRLAEVSKHFQKYSESDIRDAYENANKYQIELSIIRQTEKQLREKRDELERRIGALNETVQKAESLAGQISVVLNYLNGDLRKINELVQNAQQKQEFGLQIIEAQEEERKRVSREIHDGPAQLMANVLIRSELLEKIFVEKGTEAARVEIKDLRVMVRDSLKEVRRIIYDLRPMALDDLGIVPTLDKYLRNVKESTGKEVELHALGQTRRFPNKMEIAIFRLIQESVSNAVKHSEANLIEVKLEFTQKFISLYIRDDGKGFDMAQPTKSNSFGMMGMRERVELLEGTLKVKSRINFGTSVYIQIPIQD</sequence>
<dbReference type="InterPro" id="IPR016381">
    <property type="entry name" value="Sig_transdc_His_kinase_DegS"/>
</dbReference>
<keyword evidence="7" id="KW-0963">Cytoplasm</keyword>
<evidence type="ECO:0000256" key="1">
    <source>
        <dbReference type="ARBA" id="ARBA00000085"/>
    </source>
</evidence>
<dbReference type="Pfam" id="PF07730">
    <property type="entry name" value="HisKA_3"/>
    <property type="match status" value="1"/>
</dbReference>
<dbReference type="InterPro" id="IPR036890">
    <property type="entry name" value="HATPase_C_sf"/>
</dbReference>
<keyword evidence="2 7" id="KW-0808">Transferase</keyword>
<keyword evidence="6 7" id="KW-0902">Two-component regulatory system</keyword>
<dbReference type="GO" id="GO:0046983">
    <property type="term" value="F:protein dimerization activity"/>
    <property type="evidence" value="ECO:0007669"/>
    <property type="project" value="InterPro"/>
</dbReference>
<evidence type="ECO:0000256" key="2">
    <source>
        <dbReference type="ARBA" id="ARBA00022679"/>
    </source>
</evidence>
<dbReference type="Gene3D" id="3.30.565.10">
    <property type="entry name" value="Histidine kinase-like ATPase, C-terminal domain"/>
    <property type="match status" value="1"/>
</dbReference>
<dbReference type="GO" id="GO:0016020">
    <property type="term" value="C:membrane"/>
    <property type="evidence" value="ECO:0007669"/>
    <property type="project" value="InterPro"/>
</dbReference>
<dbReference type="RefSeq" id="WP_066398040.1">
    <property type="nucleotide sequence ID" value="NZ_CP015378.1"/>
</dbReference>
<keyword evidence="8" id="KW-0175">Coiled coil</keyword>
<evidence type="ECO:0000256" key="5">
    <source>
        <dbReference type="ARBA" id="ARBA00022840"/>
    </source>
</evidence>
<evidence type="ECO:0000256" key="6">
    <source>
        <dbReference type="ARBA" id="ARBA00023012"/>
    </source>
</evidence>
<dbReference type="Gene3D" id="1.20.5.1930">
    <property type="match status" value="1"/>
</dbReference>
<protein>
    <recommendedName>
        <fullName evidence="7">Signal transduction histidine-protein kinase/phosphatase DegS</fullName>
        <ecNumber evidence="7">2.7.13.3</ecNumber>
        <ecNumber evidence="7">3.1.3.-</ecNumber>
    </recommendedName>
</protein>
<comment type="function">
    <text evidence="7">Member of the two-component regulatory system DegS/DegU, which plays an important role in the transition growth phase.</text>
</comment>
<dbReference type="SUPFAM" id="SSF55874">
    <property type="entry name" value="ATPase domain of HSP90 chaperone/DNA topoisomerase II/histidine kinase"/>
    <property type="match status" value="1"/>
</dbReference>
<feature type="coiled-coil region" evidence="8">
    <location>
        <begin position="99"/>
        <end position="168"/>
    </location>
</feature>
<dbReference type="PANTHER" id="PTHR24421">
    <property type="entry name" value="NITRATE/NITRITE SENSOR PROTEIN NARX-RELATED"/>
    <property type="match status" value="1"/>
</dbReference>
<dbReference type="GO" id="GO:0005524">
    <property type="term" value="F:ATP binding"/>
    <property type="evidence" value="ECO:0007669"/>
    <property type="project" value="UniProtKB-UniRule"/>
</dbReference>
<name>A0A160IQX8_9BACL</name>
<dbReference type="EC" id="2.7.13.3" evidence="7"/>
<feature type="domain" description="Histidine kinase" evidence="9">
    <location>
        <begin position="185"/>
        <end position="382"/>
    </location>
</feature>
<dbReference type="PIRSF" id="PIRSF003169">
    <property type="entry name" value="STHK_DegS"/>
    <property type="match status" value="1"/>
</dbReference>
<keyword evidence="5 7" id="KW-0067">ATP-binding</keyword>
<dbReference type="KEGG" id="fpn:ABE65_018125"/>
<dbReference type="GO" id="GO:0005737">
    <property type="term" value="C:cytoplasm"/>
    <property type="evidence" value="ECO:0007669"/>
    <property type="project" value="UniProtKB-SubCell"/>
</dbReference>
<gene>
    <name evidence="10" type="ORF">ABE65_018125</name>
</gene>
<keyword evidence="7" id="KW-0378">Hydrolase</keyword>
<accession>A0A160IQX8</accession>
<evidence type="ECO:0000256" key="8">
    <source>
        <dbReference type="SAM" id="Coils"/>
    </source>
</evidence>
<comment type="catalytic activity">
    <reaction evidence="1 7">
        <text>ATP + protein L-histidine = ADP + protein N-phospho-L-histidine.</text>
        <dbReference type="EC" id="2.7.13.3"/>
    </reaction>
</comment>
<evidence type="ECO:0000256" key="4">
    <source>
        <dbReference type="ARBA" id="ARBA00022777"/>
    </source>
</evidence>
<dbReference type="Pfam" id="PF05384">
    <property type="entry name" value="DegS"/>
    <property type="match status" value="1"/>
</dbReference>
<keyword evidence="11" id="KW-1185">Reference proteome</keyword>
<dbReference type="InterPro" id="IPR005467">
    <property type="entry name" value="His_kinase_dom"/>
</dbReference>
<dbReference type="EMBL" id="CP015378">
    <property type="protein sequence ID" value="ANC78610.1"/>
    <property type="molecule type" value="Genomic_DNA"/>
</dbReference>
<keyword evidence="4 7" id="KW-0418">Kinase</keyword>
<organism evidence="10 11">
    <name type="scientific">Fictibacillus phosphorivorans</name>
    <dbReference type="NCBI Taxonomy" id="1221500"/>
    <lineage>
        <taxon>Bacteria</taxon>
        <taxon>Bacillati</taxon>
        <taxon>Bacillota</taxon>
        <taxon>Bacilli</taxon>
        <taxon>Bacillales</taxon>
        <taxon>Fictibacillaceae</taxon>
        <taxon>Fictibacillus</taxon>
    </lineage>
</organism>
<proteinExistence type="predicted"/>
<comment type="subcellular location">
    <subcellularLocation>
        <location evidence="7">Cytoplasm</location>
    </subcellularLocation>
</comment>
<dbReference type="SMART" id="SM00387">
    <property type="entry name" value="HATPase_c"/>
    <property type="match status" value="1"/>
</dbReference>
<reference evidence="10 11" key="1">
    <citation type="submission" date="2016-04" db="EMBL/GenBank/DDBJ databases">
        <title>Complete genome sequence of Fictibacillus phosphorivorans G25-29, a strain toxic to nematodes.</title>
        <authorList>
            <person name="Zheng Z."/>
        </authorList>
    </citation>
    <scope>NUCLEOTIDE SEQUENCE [LARGE SCALE GENOMIC DNA]</scope>
    <source>
        <strain evidence="10 11">G25-29</strain>
    </source>
</reference>
<dbReference type="PROSITE" id="PS50109">
    <property type="entry name" value="HIS_KIN"/>
    <property type="match status" value="1"/>
</dbReference>
<dbReference type="Pfam" id="PF02518">
    <property type="entry name" value="HATPase_c"/>
    <property type="match status" value="1"/>
</dbReference>
<evidence type="ECO:0000313" key="10">
    <source>
        <dbReference type="EMBL" id="ANC78610.1"/>
    </source>
</evidence>
<dbReference type="EC" id="3.1.3.-" evidence="7"/>
<dbReference type="InterPro" id="IPR011712">
    <property type="entry name" value="Sig_transdc_His_kin_sub3_dim/P"/>
</dbReference>